<protein>
    <submittedName>
        <fullName evidence="2">Uncharacterized protein</fullName>
    </submittedName>
</protein>
<dbReference type="VEuPathDB" id="TriTrypDB:LPMP_290570"/>
<name>A0A088RV21_LEIPA</name>
<feature type="region of interest" description="Disordered" evidence="1">
    <location>
        <begin position="442"/>
        <end position="480"/>
    </location>
</feature>
<evidence type="ECO:0000256" key="1">
    <source>
        <dbReference type="SAM" id="MobiDB-lite"/>
    </source>
</evidence>
<evidence type="ECO:0000313" key="3">
    <source>
        <dbReference type="Proteomes" id="UP000063063"/>
    </source>
</evidence>
<organism evidence="2 3">
    <name type="scientific">Leishmania panamensis</name>
    <dbReference type="NCBI Taxonomy" id="5679"/>
    <lineage>
        <taxon>Eukaryota</taxon>
        <taxon>Discoba</taxon>
        <taxon>Euglenozoa</taxon>
        <taxon>Kinetoplastea</taxon>
        <taxon>Metakinetoplastina</taxon>
        <taxon>Trypanosomatida</taxon>
        <taxon>Trypanosomatidae</taxon>
        <taxon>Leishmaniinae</taxon>
        <taxon>Leishmania</taxon>
        <taxon>Leishmania guyanensis species complex</taxon>
    </lineage>
</organism>
<dbReference type="GeneID" id="22576821"/>
<dbReference type="EMBL" id="CP009398">
    <property type="protein sequence ID" value="AIO00008.1"/>
    <property type="molecule type" value="Genomic_DNA"/>
</dbReference>
<reference evidence="2 3" key="1">
    <citation type="journal article" date="2015" name="Sci. Rep.">
        <title>The genome of Leishmania panamensis: insights into genomics of the L. (Viannia) subgenus.</title>
        <authorList>
            <person name="Llanes A."/>
            <person name="Restrepo C.M."/>
            <person name="Vecchio G.D."/>
            <person name="Anguizola F.J."/>
            <person name="Lleonart R."/>
        </authorList>
    </citation>
    <scope>NUCLEOTIDE SEQUENCE [LARGE SCALE GENOMIC DNA]</scope>
    <source>
        <strain evidence="2 3">MHOM/PA/94/PSC-1</strain>
    </source>
</reference>
<dbReference type="eggNOG" id="ENOG502SGK6">
    <property type="taxonomic scope" value="Eukaryota"/>
</dbReference>
<proteinExistence type="predicted"/>
<dbReference type="KEGG" id="lpan:LPMP_290570"/>
<feature type="region of interest" description="Disordered" evidence="1">
    <location>
        <begin position="258"/>
        <end position="294"/>
    </location>
</feature>
<dbReference type="RefSeq" id="XP_010700665.1">
    <property type="nucleotide sequence ID" value="XM_010702363.1"/>
</dbReference>
<feature type="region of interest" description="Disordered" evidence="1">
    <location>
        <begin position="388"/>
        <end position="410"/>
    </location>
</feature>
<feature type="region of interest" description="Disordered" evidence="1">
    <location>
        <begin position="78"/>
        <end position="103"/>
    </location>
</feature>
<dbReference type="AlphaFoldDB" id="A0A088RV21"/>
<dbReference type="OrthoDB" id="266987at2759"/>
<keyword evidence="3" id="KW-1185">Reference proteome</keyword>
<dbReference type="VEuPathDB" id="TriTrypDB:LPAL13_290009800"/>
<accession>A0A088RV21</accession>
<gene>
    <name evidence="2" type="ORF">LPMP_290570</name>
</gene>
<dbReference type="Proteomes" id="UP000063063">
    <property type="component" value="Chromosome 29"/>
</dbReference>
<sequence>MPTTSASSPQLLALRSASGTTMAPHFSTAAAAEAAATSSDQEMSVKTVEYDEDWHRLPSDISYVQDLLASLETRQHGPAAASSPLAAMTGGPSYTTAAQRDKEQEAREIADQRVRERQVTVIEGRRCRLQRRCDAIDEAFHNALKRRWHAMQHLAADPPAERLVGQGMTQYVPAALLPDGVVSRRGVRQPGLIPLVPQSAVESQMCRAPNALAIKEAGPASAATVRALTDRSLGAPAEQDTIVFLTQLDPDGRVVRKEEAAGHSYSPNPSPSALSRAVALDSGKGRGKHEAPPLTSACAVSTILAEASMNADADEDGDDEGAWMRPAIVTEANKAHWHEMGYRVVVVGEAGPCSSADRREADAVRRAIRSATTSSSEGVAPCAIEQLTAVSSSPSKRRKPPSDKQAKHTVGPRWDWIQLAPLPPMCLVQRRLPEEDMTVAELRKQHHRRTPVASSITSELCGRQNRRDRSWRMSSKPAPH</sequence>
<evidence type="ECO:0000313" key="2">
    <source>
        <dbReference type="EMBL" id="AIO00008.1"/>
    </source>
</evidence>